<dbReference type="EMBL" id="JAKWBI020000194">
    <property type="protein sequence ID" value="KAJ2899548.1"/>
    <property type="molecule type" value="Genomic_DNA"/>
</dbReference>
<evidence type="ECO:0000256" key="1">
    <source>
        <dbReference type="SAM" id="MobiDB-lite"/>
    </source>
</evidence>
<feature type="compositionally biased region" description="Low complexity" evidence="1">
    <location>
        <begin position="138"/>
        <end position="151"/>
    </location>
</feature>
<protein>
    <submittedName>
        <fullName evidence="2">Uncharacterized protein</fullName>
    </submittedName>
</protein>
<dbReference type="AlphaFoldDB" id="A0AAD5RPJ9"/>
<feature type="compositionally biased region" description="Polar residues" evidence="1">
    <location>
        <begin position="152"/>
        <end position="161"/>
    </location>
</feature>
<feature type="region of interest" description="Disordered" evidence="1">
    <location>
        <begin position="92"/>
        <end position="161"/>
    </location>
</feature>
<name>A0AAD5RPJ9_9PEZI</name>
<comment type="caution">
    <text evidence="2">The sequence shown here is derived from an EMBL/GenBank/DDBJ whole genome shotgun (WGS) entry which is preliminary data.</text>
</comment>
<feature type="compositionally biased region" description="Low complexity" evidence="1">
    <location>
        <begin position="92"/>
        <end position="131"/>
    </location>
</feature>
<evidence type="ECO:0000313" key="2">
    <source>
        <dbReference type="EMBL" id="KAJ2899548.1"/>
    </source>
</evidence>
<feature type="compositionally biased region" description="Polar residues" evidence="1">
    <location>
        <begin position="1"/>
        <end position="11"/>
    </location>
</feature>
<proteinExistence type="predicted"/>
<feature type="compositionally biased region" description="Low complexity" evidence="1">
    <location>
        <begin position="31"/>
        <end position="53"/>
    </location>
</feature>
<keyword evidence="3" id="KW-1185">Reference proteome</keyword>
<organism evidence="2 3">
    <name type="scientific">Zalerion maritima</name>
    <dbReference type="NCBI Taxonomy" id="339359"/>
    <lineage>
        <taxon>Eukaryota</taxon>
        <taxon>Fungi</taxon>
        <taxon>Dikarya</taxon>
        <taxon>Ascomycota</taxon>
        <taxon>Pezizomycotina</taxon>
        <taxon>Sordariomycetes</taxon>
        <taxon>Lulworthiomycetidae</taxon>
        <taxon>Lulworthiales</taxon>
        <taxon>Lulworthiaceae</taxon>
        <taxon>Zalerion</taxon>
    </lineage>
</organism>
<reference evidence="2" key="1">
    <citation type="submission" date="2022-07" db="EMBL/GenBank/DDBJ databases">
        <title>Draft genome sequence of Zalerion maritima ATCC 34329, a (micro)plastics degrading marine fungus.</title>
        <authorList>
            <person name="Paco A."/>
            <person name="Goncalves M.F.M."/>
            <person name="Rocha-Santos T.A.P."/>
            <person name="Alves A."/>
        </authorList>
    </citation>
    <scope>NUCLEOTIDE SEQUENCE</scope>
    <source>
        <strain evidence="2">ATCC 34329</strain>
    </source>
</reference>
<gene>
    <name evidence="2" type="ORF">MKZ38_002981</name>
</gene>
<sequence>MKKQLISTSGSLLRFHGPPVTPTKQHKHQHQQNQQQQQQQRDASSSSVAVVGSEQQMQQRHTPPPPIPLSPRLKLHVRNSSTLVHMLVSPTLSTRSSISSVSSNSSNGSAYGGSPRSATSSNSSIYSPTTSPHSPKVSSPSAPSRMSSHSRTFSLPTSPMLSRRSWSNRLSVSFQNLSSSVSSSVASRRSYNPASSPLFEVLDIPKANDYAAFEAWEKNLRLYLGSQELEGVIDLAPVARKSDFNDAQSLKAKKAIQTHVCDKLKMDIQRFDTPAEIFAFLRKTCLPLEGQALGETMVKLATAKLNFENAKVVAAAAATPVQQPSPMTTPETKGDVESVKQFNKIFKGRVWALSQAGSPLPEHAAASMYLGAVEKAFEAWRMSMLWMDLSLGVIKLESLMTTFEDSKNISAWKKKGTAAGLLCWAENMGKDASFSGSTLSTPNTIPETTATGLGLSY</sequence>
<feature type="region of interest" description="Disordered" evidence="1">
    <location>
        <begin position="1"/>
        <end position="72"/>
    </location>
</feature>
<dbReference type="Proteomes" id="UP001201980">
    <property type="component" value="Unassembled WGS sequence"/>
</dbReference>
<accession>A0AAD5RPJ9</accession>
<evidence type="ECO:0000313" key="3">
    <source>
        <dbReference type="Proteomes" id="UP001201980"/>
    </source>
</evidence>